<dbReference type="OrthoDB" id="1117124at2"/>
<feature type="transmembrane region" description="Helical" evidence="1">
    <location>
        <begin position="95"/>
        <end position="114"/>
    </location>
</feature>
<gene>
    <name evidence="2" type="ORF">FU658_00480</name>
</gene>
<organism evidence="2 3">
    <name type="scientific">Alkalisalibacterium limincola</name>
    <dbReference type="NCBI Taxonomy" id="2699169"/>
    <lineage>
        <taxon>Bacteria</taxon>
        <taxon>Pseudomonadati</taxon>
        <taxon>Pseudomonadota</taxon>
        <taxon>Gammaproteobacteria</taxon>
        <taxon>Lysobacterales</taxon>
        <taxon>Lysobacteraceae</taxon>
        <taxon>Alkalisalibacterium</taxon>
    </lineage>
</organism>
<name>A0A5C8L086_9GAMM</name>
<evidence type="ECO:0000313" key="3">
    <source>
        <dbReference type="Proteomes" id="UP000321248"/>
    </source>
</evidence>
<keyword evidence="1" id="KW-0812">Transmembrane</keyword>
<sequence>MIVAAAVSAALGLAVAAGGWFAPGMLAMAWLLPLAFFLLSVAHEGVRVGRKTYLVDIAEGARRTDYVAVSNSAIGVVLLLFGAAGAALSALSPEVALVALSMAGLAGAVFGTGLPEADA</sequence>
<proteinExistence type="predicted"/>
<keyword evidence="3" id="KW-1185">Reference proteome</keyword>
<protein>
    <submittedName>
        <fullName evidence="2">Uncharacterized protein</fullName>
    </submittedName>
</protein>
<dbReference type="Proteomes" id="UP000321248">
    <property type="component" value="Unassembled WGS sequence"/>
</dbReference>
<dbReference type="AlphaFoldDB" id="A0A5C8L086"/>
<evidence type="ECO:0000313" key="2">
    <source>
        <dbReference type="EMBL" id="TXK65645.1"/>
    </source>
</evidence>
<reference evidence="2 3" key="1">
    <citation type="submission" date="2019-08" db="EMBL/GenBank/DDBJ databases">
        <authorList>
            <person name="Karlyshev A.V."/>
        </authorList>
    </citation>
    <scope>NUCLEOTIDE SEQUENCE [LARGE SCALE GENOMIC DNA]</scope>
    <source>
        <strain evidence="2 3">Alg18-2.2</strain>
    </source>
</reference>
<evidence type="ECO:0000256" key="1">
    <source>
        <dbReference type="SAM" id="Phobius"/>
    </source>
</evidence>
<comment type="caution">
    <text evidence="2">The sequence shown here is derived from an EMBL/GenBank/DDBJ whole genome shotgun (WGS) entry which is preliminary data.</text>
</comment>
<dbReference type="EMBL" id="VRTS01000001">
    <property type="protein sequence ID" value="TXK65645.1"/>
    <property type="molecule type" value="Genomic_DNA"/>
</dbReference>
<keyword evidence="1" id="KW-1133">Transmembrane helix</keyword>
<keyword evidence="1" id="KW-0472">Membrane</keyword>
<dbReference type="RefSeq" id="WP_147890317.1">
    <property type="nucleotide sequence ID" value="NZ_VRTS01000001.1"/>
</dbReference>
<accession>A0A5C8L086</accession>
<feature type="transmembrane region" description="Helical" evidence="1">
    <location>
        <begin position="26"/>
        <end position="46"/>
    </location>
</feature>
<feature type="transmembrane region" description="Helical" evidence="1">
    <location>
        <begin position="66"/>
        <end position="89"/>
    </location>
</feature>